<evidence type="ECO:0000313" key="7">
    <source>
        <dbReference type="EMBL" id="MEW9502250.1"/>
    </source>
</evidence>
<dbReference type="PANTHER" id="PTHR34773:SF1">
    <property type="entry name" value="FLAGELLAR SECRETION CHAPERONE FLIS"/>
    <property type="match status" value="1"/>
</dbReference>
<dbReference type="EMBL" id="JBFMIA010000009">
    <property type="protein sequence ID" value="MEW9502250.1"/>
    <property type="molecule type" value="Genomic_DNA"/>
</dbReference>
<evidence type="ECO:0000256" key="6">
    <source>
        <dbReference type="PIRNR" id="PIRNR039090"/>
    </source>
</evidence>
<keyword evidence="5" id="KW-0143">Chaperone</keyword>
<dbReference type="InterPro" id="IPR036584">
    <property type="entry name" value="FliS_sf"/>
</dbReference>
<name>A0ABV3Q4I3_9BACL</name>
<comment type="subcellular location">
    <subcellularLocation>
        <location evidence="1 6">Cytoplasm</location>
        <location evidence="1 6">Cytosol</location>
    </subcellularLocation>
</comment>
<comment type="similarity">
    <text evidence="2 6">Belongs to the FliS family.</text>
</comment>
<evidence type="ECO:0000256" key="4">
    <source>
        <dbReference type="ARBA" id="ARBA00022795"/>
    </source>
</evidence>
<dbReference type="Pfam" id="PF02561">
    <property type="entry name" value="FliS"/>
    <property type="match status" value="1"/>
</dbReference>
<reference evidence="7 8" key="1">
    <citation type="journal article" date="1979" name="Int. J. Syst. Evol. Microbiol.">
        <title>Bacillus globisporus subsp. marinus subsp. nov.</title>
        <authorList>
            <person name="Liu H."/>
        </authorList>
    </citation>
    <scope>NUCLEOTIDE SEQUENCE [LARGE SCALE GENOMIC DNA]</scope>
    <source>
        <strain evidence="7 8">DSM 1297</strain>
    </source>
</reference>
<keyword evidence="3 6" id="KW-0963">Cytoplasm</keyword>
<keyword evidence="7" id="KW-0282">Flagellum</keyword>
<dbReference type="PIRSF" id="PIRSF039090">
    <property type="entry name" value="Flis"/>
    <property type="match status" value="1"/>
</dbReference>
<dbReference type="CDD" id="cd16098">
    <property type="entry name" value="FliS"/>
    <property type="match status" value="1"/>
</dbReference>
<comment type="caution">
    <text evidence="7">The sequence shown here is derived from an EMBL/GenBank/DDBJ whole genome shotgun (WGS) entry which is preliminary data.</text>
</comment>
<keyword evidence="7" id="KW-0966">Cell projection</keyword>
<keyword evidence="7" id="KW-0969">Cilium</keyword>
<organism evidence="7 8">
    <name type="scientific">Jeotgalibacillus marinus</name>
    <dbReference type="NCBI Taxonomy" id="86667"/>
    <lineage>
        <taxon>Bacteria</taxon>
        <taxon>Bacillati</taxon>
        <taxon>Bacillota</taxon>
        <taxon>Bacilli</taxon>
        <taxon>Bacillales</taxon>
        <taxon>Caryophanaceae</taxon>
        <taxon>Jeotgalibacillus</taxon>
    </lineage>
</organism>
<keyword evidence="4 6" id="KW-1005">Bacterial flagellum biogenesis</keyword>
<keyword evidence="8" id="KW-1185">Reference proteome</keyword>
<gene>
    <name evidence="7" type="primary">fliS</name>
    <name evidence="7" type="ORF">AB1471_10630</name>
</gene>
<dbReference type="SUPFAM" id="SSF101116">
    <property type="entry name" value="Flagellar export chaperone FliS"/>
    <property type="match status" value="1"/>
</dbReference>
<dbReference type="PANTHER" id="PTHR34773">
    <property type="entry name" value="FLAGELLAR SECRETION CHAPERONE FLIS"/>
    <property type="match status" value="1"/>
</dbReference>
<proteinExistence type="inferred from homology"/>
<sequence length="132" mass="15091">MAANPYAKYQSNSVTTATPAELTMMLYNGSLKFMKQAKVAMGEKNIEERNRLIGRAQAIVHELMVKLDMNVEVSKNLMQLYDYTNRKLIDANIKNDHSALEEAETMMTELRDTWKEAMQLNRQKQFAQGGQA</sequence>
<evidence type="ECO:0000256" key="5">
    <source>
        <dbReference type="ARBA" id="ARBA00023186"/>
    </source>
</evidence>
<evidence type="ECO:0000256" key="3">
    <source>
        <dbReference type="ARBA" id="ARBA00022490"/>
    </source>
</evidence>
<dbReference type="InterPro" id="IPR003713">
    <property type="entry name" value="FliS"/>
</dbReference>
<dbReference type="NCBIfam" id="TIGR00208">
    <property type="entry name" value="fliS"/>
    <property type="match status" value="1"/>
</dbReference>
<dbReference type="RefSeq" id="WP_367779744.1">
    <property type="nucleotide sequence ID" value="NZ_JBFMIA010000009.1"/>
</dbReference>
<dbReference type="Proteomes" id="UP001556040">
    <property type="component" value="Unassembled WGS sequence"/>
</dbReference>
<protein>
    <recommendedName>
        <fullName evidence="6">Flagellar secretion chaperone FliS</fullName>
    </recommendedName>
</protein>
<evidence type="ECO:0000256" key="1">
    <source>
        <dbReference type="ARBA" id="ARBA00004514"/>
    </source>
</evidence>
<evidence type="ECO:0000256" key="2">
    <source>
        <dbReference type="ARBA" id="ARBA00008787"/>
    </source>
</evidence>
<dbReference type="Gene3D" id="1.20.120.340">
    <property type="entry name" value="Flagellar protein FliS"/>
    <property type="match status" value="1"/>
</dbReference>
<evidence type="ECO:0000313" key="8">
    <source>
        <dbReference type="Proteomes" id="UP001556040"/>
    </source>
</evidence>
<accession>A0ABV3Q4I3</accession>